<sequence length="275" mass="31417">MRTTKGVHIDDQVSFFFPPIRSSKFSTSQPRLPHVKENRPCTFYYGKEEYYQQSKSFNNSLKPSINHHFRWSGDSLKINLGQSSHGSSVFHQGDEDPKWEDLMTMLVPVMVQTGGNETQHYVGVELKLIKGSGSSRVVLLRQNQVCCRCSFEEDVKGVLLLFVDLQKERNPYLPLWIEICDENCEHYEESRQAFLGMLQNGGEDGGCNFFKWCTDVGSGDSGRYVKSEGKKETLVIMYEGVDLVGLVFMCHNDDFSFNVSENGMIRYNVICKNVI</sequence>
<protein>
    <submittedName>
        <fullName evidence="1">Uncharacterized protein</fullName>
    </submittedName>
</protein>
<name>A0AAQ3MSN1_VIGMU</name>
<reference evidence="1 2" key="1">
    <citation type="journal article" date="2023" name="Life. Sci Alliance">
        <title>Evolutionary insights into 3D genome organization and epigenetic landscape of Vigna mungo.</title>
        <authorList>
            <person name="Junaid A."/>
            <person name="Singh B."/>
            <person name="Bhatia S."/>
        </authorList>
    </citation>
    <scope>NUCLEOTIDE SEQUENCE [LARGE SCALE GENOMIC DNA]</scope>
    <source>
        <strain evidence="1">Urdbean</strain>
    </source>
</reference>
<proteinExistence type="predicted"/>
<gene>
    <name evidence="1" type="ORF">V8G54_028783</name>
</gene>
<evidence type="ECO:0000313" key="2">
    <source>
        <dbReference type="Proteomes" id="UP001374535"/>
    </source>
</evidence>
<dbReference type="EMBL" id="CP144692">
    <property type="protein sequence ID" value="WVY96632.1"/>
    <property type="molecule type" value="Genomic_DNA"/>
</dbReference>
<dbReference type="Proteomes" id="UP001374535">
    <property type="component" value="Chromosome 9"/>
</dbReference>
<accession>A0AAQ3MSN1</accession>
<dbReference type="AlphaFoldDB" id="A0AAQ3MSN1"/>
<organism evidence="1 2">
    <name type="scientific">Vigna mungo</name>
    <name type="common">Black gram</name>
    <name type="synonym">Phaseolus mungo</name>
    <dbReference type="NCBI Taxonomy" id="3915"/>
    <lineage>
        <taxon>Eukaryota</taxon>
        <taxon>Viridiplantae</taxon>
        <taxon>Streptophyta</taxon>
        <taxon>Embryophyta</taxon>
        <taxon>Tracheophyta</taxon>
        <taxon>Spermatophyta</taxon>
        <taxon>Magnoliopsida</taxon>
        <taxon>eudicotyledons</taxon>
        <taxon>Gunneridae</taxon>
        <taxon>Pentapetalae</taxon>
        <taxon>rosids</taxon>
        <taxon>fabids</taxon>
        <taxon>Fabales</taxon>
        <taxon>Fabaceae</taxon>
        <taxon>Papilionoideae</taxon>
        <taxon>50 kb inversion clade</taxon>
        <taxon>NPAAA clade</taxon>
        <taxon>indigoferoid/millettioid clade</taxon>
        <taxon>Phaseoleae</taxon>
        <taxon>Vigna</taxon>
    </lineage>
</organism>
<evidence type="ECO:0000313" key="1">
    <source>
        <dbReference type="EMBL" id="WVY96632.1"/>
    </source>
</evidence>
<keyword evidence="2" id="KW-1185">Reference proteome</keyword>